<evidence type="ECO:0000313" key="8">
    <source>
        <dbReference type="EMBL" id="KAH1176549.1"/>
    </source>
</evidence>
<dbReference type="Proteomes" id="UP000827986">
    <property type="component" value="Unassembled WGS sequence"/>
</dbReference>
<dbReference type="SMART" id="SM00338">
    <property type="entry name" value="BRLZ"/>
    <property type="match status" value="1"/>
</dbReference>
<keyword evidence="9" id="KW-1185">Reference proteome</keyword>
<keyword evidence="3" id="KW-0238">DNA-binding</keyword>
<dbReference type="CDD" id="cd14694">
    <property type="entry name" value="bZIP_NFIL3"/>
    <property type="match status" value="1"/>
</dbReference>
<keyword evidence="2" id="KW-0805">Transcription regulation</keyword>
<protein>
    <recommendedName>
        <fullName evidence="7">BZIP domain-containing protein</fullName>
    </recommendedName>
</protein>
<evidence type="ECO:0000256" key="1">
    <source>
        <dbReference type="ARBA" id="ARBA00006079"/>
    </source>
</evidence>
<dbReference type="SUPFAM" id="SSF57959">
    <property type="entry name" value="Leucine zipper domain"/>
    <property type="match status" value="1"/>
</dbReference>
<feature type="compositionally biased region" description="Polar residues" evidence="6">
    <location>
        <begin position="165"/>
        <end position="174"/>
    </location>
</feature>
<evidence type="ECO:0000256" key="4">
    <source>
        <dbReference type="ARBA" id="ARBA00023163"/>
    </source>
</evidence>
<comment type="caution">
    <text evidence="8">The sequence shown here is derived from an EMBL/GenBank/DDBJ whole genome shotgun (WGS) entry which is preliminary data.</text>
</comment>
<dbReference type="AlphaFoldDB" id="A0A9D4B0Q5"/>
<gene>
    <name evidence="8" type="ORF">KIL84_021283</name>
</gene>
<dbReference type="InterPro" id="IPR004827">
    <property type="entry name" value="bZIP"/>
</dbReference>
<evidence type="ECO:0000313" key="9">
    <source>
        <dbReference type="Proteomes" id="UP000827986"/>
    </source>
</evidence>
<dbReference type="PANTHER" id="PTHR15284">
    <property type="entry name" value="NUCLEAR FACTOR INTERLEUKIN-3-REGULATED PROTEIN"/>
    <property type="match status" value="1"/>
</dbReference>
<dbReference type="EMBL" id="JAHDVG010000475">
    <property type="protein sequence ID" value="KAH1176549.1"/>
    <property type="molecule type" value="Genomic_DNA"/>
</dbReference>
<accession>A0A9D4B0Q5</accession>
<dbReference type="GO" id="GO:0005634">
    <property type="term" value="C:nucleus"/>
    <property type="evidence" value="ECO:0007669"/>
    <property type="project" value="TreeGrafter"/>
</dbReference>
<name>A0A9D4B0Q5_9SAUR</name>
<evidence type="ECO:0000256" key="5">
    <source>
        <dbReference type="ARBA" id="ARBA00023242"/>
    </source>
</evidence>
<dbReference type="GO" id="GO:0007623">
    <property type="term" value="P:circadian rhythm"/>
    <property type="evidence" value="ECO:0007669"/>
    <property type="project" value="TreeGrafter"/>
</dbReference>
<dbReference type="InterPro" id="IPR047106">
    <property type="entry name" value="NFIL3-like_bZIP"/>
</dbReference>
<evidence type="ECO:0000259" key="7">
    <source>
        <dbReference type="PROSITE" id="PS50217"/>
    </source>
</evidence>
<comment type="similarity">
    <text evidence="1">Belongs to the bZIP family. NFIL3 subfamily.</text>
</comment>
<dbReference type="Pfam" id="PF07716">
    <property type="entry name" value="bZIP_2"/>
    <property type="match status" value="1"/>
</dbReference>
<dbReference type="Gene3D" id="1.20.5.170">
    <property type="match status" value="1"/>
</dbReference>
<proteinExistence type="inferred from homology"/>
<dbReference type="FunFam" id="1.20.5.170:FF:000025">
    <property type="entry name" value="nuclear factor interleukin-3-regulated protein-like"/>
    <property type="match status" value="1"/>
</dbReference>
<feature type="domain" description="BZIP" evidence="7">
    <location>
        <begin position="48"/>
        <end position="98"/>
    </location>
</feature>
<organism evidence="8 9">
    <name type="scientific">Mauremys mutica</name>
    <name type="common">yellowpond turtle</name>
    <dbReference type="NCBI Taxonomy" id="74926"/>
    <lineage>
        <taxon>Eukaryota</taxon>
        <taxon>Metazoa</taxon>
        <taxon>Chordata</taxon>
        <taxon>Craniata</taxon>
        <taxon>Vertebrata</taxon>
        <taxon>Euteleostomi</taxon>
        <taxon>Archelosauria</taxon>
        <taxon>Testudinata</taxon>
        <taxon>Testudines</taxon>
        <taxon>Cryptodira</taxon>
        <taxon>Durocryptodira</taxon>
        <taxon>Testudinoidea</taxon>
        <taxon>Geoemydidae</taxon>
        <taxon>Geoemydinae</taxon>
        <taxon>Mauremys</taxon>
    </lineage>
</organism>
<dbReference type="InterPro" id="IPR047229">
    <property type="entry name" value="NFIL3-like"/>
</dbReference>
<feature type="region of interest" description="Disordered" evidence="6">
    <location>
        <begin position="222"/>
        <end position="257"/>
    </location>
</feature>
<evidence type="ECO:0000256" key="3">
    <source>
        <dbReference type="ARBA" id="ARBA00023125"/>
    </source>
</evidence>
<dbReference type="OrthoDB" id="6151507at2759"/>
<sequence length="445" mass="47534">MEALSSPGQCVAGGVPPEGVMQRARALKGKASASCRRKREFISDEKKDASYWEKRRKNNEAAKRSREKRRFNDLVLESRVLALNEENLRLKTELLQLKLRFGLISTAAFVEKSQQLSAASRERAGGSSGYSSASSRAQHSEDSSETEQSGRDAAGAKYSPRGSLSDMSDGSSRDSPLPRTPGEAQAVSRARGDDVALRPPDPQAPASRGVILFSANGFTAVEPPRAWEAPGRGDGAEEEEEEKALASYAQQTPGGRHGDCEAYCQQGELQGPPEAYGCPRAEGYGAPAGFLGEEEGREARPEPMEMAVEPSSPFAGYSSEESGEEPGWGCPPAPYPPAPDVKLAALPHKLRLKCRAHSSGGQDLGPEPGATGCQQEAPADWESERQEEMAALVRQALLLNGHPPAAGALDSLLYCSPPPPSNRPEPGDFASGWRGSCHDEGTRPI</sequence>
<dbReference type="PANTHER" id="PTHR15284:SF4">
    <property type="entry name" value="E4 BINDING PROTEIN 4-2"/>
    <property type="match status" value="1"/>
</dbReference>
<evidence type="ECO:0000256" key="2">
    <source>
        <dbReference type="ARBA" id="ARBA00023015"/>
    </source>
</evidence>
<evidence type="ECO:0000256" key="6">
    <source>
        <dbReference type="SAM" id="MobiDB-lite"/>
    </source>
</evidence>
<keyword evidence="4" id="KW-0804">Transcription</keyword>
<dbReference type="InterPro" id="IPR046347">
    <property type="entry name" value="bZIP_sf"/>
</dbReference>
<feature type="compositionally biased region" description="Basic and acidic residues" evidence="6">
    <location>
        <begin position="436"/>
        <end position="445"/>
    </location>
</feature>
<feature type="region of interest" description="Disordered" evidence="6">
    <location>
        <begin position="417"/>
        <end position="445"/>
    </location>
</feature>
<feature type="region of interest" description="Disordered" evidence="6">
    <location>
        <begin position="356"/>
        <end position="385"/>
    </location>
</feature>
<feature type="region of interest" description="Disordered" evidence="6">
    <location>
        <begin position="296"/>
        <end position="334"/>
    </location>
</feature>
<feature type="region of interest" description="Disordered" evidence="6">
    <location>
        <begin position="120"/>
        <end position="210"/>
    </location>
</feature>
<dbReference type="GO" id="GO:0003700">
    <property type="term" value="F:DNA-binding transcription factor activity"/>
    <property type="evidence" value="ECO:0007669"/>
    <property type="project" value="InterPro"/>
</dbReference>
<dbReference type="PROSITE" id="PS50217">
    <property type="entry name" value="BZIP"/>
    <property type="match status" value="1"/>
</dbReference>
<dbReference type="PROSITE" id="PS00036">
    <property type="entry name" value="BZIP_BASIC"/>
    <property type="match status" value="1"/>
</dbReference>
<reference evidence="8" key="1">
    <citation type="submission" date="2021-09" db="EMBL/GenBank/DDBJ databases">
        <title>The genome of Mauremys mutica provides insights into the evolution of semi-aquatic lifestyle.</title>
        <authorList>
            <person name="Gong S."/>
            <person name="Gao Y."/>
        </authorList>
    </citation>
    <scope>NUCLEOTIDE SEQUENCE</scope>
    <source>
        <strain evidence="8">MM-2020</strain>
        <tissue evidence="8">Muscle</tissue>
    </source>
</reference>
<keyword evidence="5" id="KW-0539">Nucleus</keyword>
<dbReference type="GO" id="GO:0003677">
    <property type="term" value="F:DNA binding"/>
    <property type="evidence" value="ECO:0007669"/>
    <property type="project" value="UniProtKB-KW"/>
</dbReference>